<reference evidence="1" key="1">
    <citation type="submission" date="2018-05" db="EMBL/GenBank/DDBJ databases">
        <authorList>
            <person name="Lanie J.A."/>
            <person name="Ng W.-L."/>
            <person name="Kazmierczak K.M."/>
            <person name="Andrzejewski T.M."/>
            <person name="Davidsen T.M."/>
            <person name="Wayne K.J."/>
            <person name="Tettelin H."/>
            <person name="Glass J.I."/>
            <person name="Rusch D."/>
            <person name="Podicherti R."/>
            <person name="Tsui H.-C.T."/>
            <person name="Winkler M.E."/>
        </authorList>
    </citation>
    <scope>NUCLEOTIDE SEQUENCE</scope>
</reference>
<dbReference type="AlphaFoldDB" id="A0A382Q057"/>
<protein>
    <submittedName>
        <fullName evidence="1">Uncharacterized protein</fullName>
    </submittedName>
</protein>
<organism evidence="1">
    <name type="scientific">marine metagenome</name>
    <dbReference type="NCBI Taxonomy" id="408172"/>
    <lineage>
        <taxon>unclassified sequences</taxon>
        <taxon>metagenomes</taxon>
        <taxon>ecological metagenomes</taxon>
    </lineage>
</organism>
<name>A0A382Q057_9ZZZZ</name>
<gene>
    <name evidence="1" type="ORF">METZ01_LOCUS331813</name>
</gene>
<accession>A0A382Q057</accession>
<dbReference type="EMBL" id="UINC01111041">
    <property type="protein sequence ID" value="SVC78959.1"/>
    <property type="molecule type" value="Genomic_DNA"/>
</dbReference>
<evidence type="ECO:0000313" key="1">
    <source>
        <dbReference type="EMBL" id="SVC78959.1"/>
    </source>
</evidence>
<sequence>MPEPVEEKTEFIVEVEVSGHWTERYSVKATSEDEAMDNWHDGEYIEAYNYDPYDYEPTECYEY</sequence>
<proteinExistence type="predicted"/>